<keyword evidence="12" id="KW-0378">Hydrolase</keyword>
<feature type="binding site" evidence="11">
    <location>
        <position position="187"/>
    </location>
    <ligand>
        <name>Zn(2+)</name>
        <dbReference type="ChEBI" id="CHEBI:29105"/>
        <note>catalytic</note>
    </ligand>
</feature>
<dbReference type="Gene3D" id="3.40.50.410">
    <property type="entry name" value="von Willebrand factor, type A domain"/>
    <property type="match status" value="1"/>
</dbReference>
<evidence type="ECO:0000259" key="13">
    <source>
        <dbReference type="PROSITE" id="PS50026"/>
    </source>
</evidence>
<organism evidence="15 16">
    <name type="scientific">Oikopleura dioica</name>
    <name type="common">Tunicate</name>
    <dbReference type="NCBI Taxonomy" id="34765"/>
    <lineage>
        <taxon>Eukaryota</taxon>
        <taxon>Metazoa</taxon>
        <taxon>Chordata</taxon>
        <taxon>Tunicata</taxon>
        <taxon>Appendicularia</taxon>
        <taxon>Copelata</taxon>
        <taxon>Oikopleuridae</taxon>
        <taxon>Oikopleura</taxon>
    </lineage>
</organism>
<keyword evidence="3 10" id="KW-0245">EGF-like domain</keyword>
<feature type="domain" description="Peptidase M12A" evidence="14">
    <location>
        <begin position="52"/>
        <end position="277"/>
    </location>
</feature>
<dbReference type="PROSITE" id="PS50026">
    <property type="entry name" value="EGF_3"/>
    <property type="match status" value="1"/>
</dbReference>
<gene>
    <name evidence="15" type="ORF">OKIOD_LOCUS10214</name>
</gene>
<comment type="caution">
    <text evidence="10">Lacks conserved residue(s) required for the propagation of feature annotation.</text>
</comment>
<dbReference type="PRINTS" id="PR00480">
    <property type="entry name" value="ASTACIN"/>
</dbReference>
<dbReference type="InterPro" id="IPR026823">
    <property type="entry name" value="cEGF"/>
</dbReference>
<evidence type="ECO:0000256" key="4">
    <source>
        <dbReference type="ARBA" id="ARBA00022723"/>
    </source>
</evidence>
<dbReference type="SMART" id="SM00235">
    <property type="entry name" value="ZnMc"/>
    <property type="match status" value="1"/>
</dbReference>
<dbReference type="Gene3D" id="2.10.25.10">
    <property type="entry name" value="Laminin"/>
    <property type="match status" value="2"/>
</dbReference>
<dbReference type="EC" id="3.4.24.-" evidence="12"/>
<keyword evidence="4 11" id="KW-0479">Metal-binding</keyword>
<evidence type="ECO:0000256" key="9">
    <source>
        <dbReference type="ARBA" id="ARBA00023180"/>
    </source>
</evidence>
<dbReference type="InterPro" id="IPR001881">
    <property type="entry name" value="EGF-like_Ca-bd_dom"/>
</dbReference>
<dbReference type="Proteomes" id="UP001158576">
    <property type="component" value="Chromosome 1"/>
</dbReference>
<keyword evidence="16" id="KW-1185">Reference proteome</keyword>
<keyword evidence="7 12" id="KW-0482">Metalloprotease</keyword>
<dbReference type="InterPro" id="IPR000742">
    <property type="entry name" value="EGF"/>
</dbReference>
<dbReference type="PROSITE" id="PS01186">
    <property type="entry name" value="EGF_2"/>
    <property type="match status" value="1"/>
</dbReference>
<dbReference type="InterPro" id="IPR024731">
    <property type="entry name" value="NELL2-like_EGF"/>
</dbReference>
<dbReference type="SUPFAM" id="SSF53300">
    <property type="entry name" value="vWA-like"/>
    <property type="match status" value="1"/>
</dbReference>
<evidence type="ECO:0000256" key="11">
    <source>
        <dbReference type="PROSITE-ProRule" id="PRU01211"/>
    </source>
</evidence>
<dbReference type="PANTHER" id="PTHR10127">
    <property type="entry name" value="DISCOIDIN, CUB, EGF, LAMININ , AND ZINC METALLOPROTEASE DOMAIN CONTAINING"/>
    <property type="match status" value="1"/>
</dbReference>
<dbReference type="InterPro" id="IPR018097">
    <property type="entry name" value="EGF_Ca-bd_CS"/>
</dbReference>
<dbReference type="InterPro" id="IPR001506">
    <property type="entry name" value="Peptidase_M12A"/>
</dbReference>
<comment type="cofactor">
    <cofactor evidence="11 12">
        <name>Zn(2+)</name>
        <dbReference type="ChEBI" id="CHEBI:29105"/>
    </cofactor>
    <text evidence="11 12">Binds 1 zinc ion per subunit.</text>
</comment>
<evidence type="ECO:0000256" key="7">
    <source>
        <dbReference type="ARBA" id="ARBA00023049"/>
    </source>
</evidence>
<dbReference type="InterPro" id="IPR006026">
    <property type="entry name" value="Peptidase_Metallo"/>
</dbReference>
<evidence type="ECO:0000256" key="10">
    <source>
        <dbReference type="PROSITE-ProRule" id="PRU00076"/>
    </source>
</evidence>
<dbReference type="SMART" id="SM00181">
    <property type="entry name" value="EGF"/>
    <property type="match status" value="2"/>
</dbReference>
<protein>
    <recommendedName>
        <fullName evidence="12">Metalloendopeptidase</fullName>
        <ecNumber evidence="12">3.4.24.-</ecNumber>
    </recommendedName>
</protein>
<evidence type="ECO:0000256" key="6">
    <source>
        <dbReference type="ARBA" id="ARBA00022833"/>
    </source>
</evidence>
<dbReference type="SMART" id="SM00179">
    <property type="entry name" value="EGF_CA"/>
    <property type="match status" value="2"/>
</dbReference>
<evidence type="ECO:0000256" key="12">
    <source>
        <dbReference type="RuleBase" id="RU361183"/>
    </source>
</evidence>
<dbReference type="SUPFAM" id="SSF55486">
    <property type="entry name" value="Metalloproteases ('zincins'), catalytic domain"/>
    <property type="match status" value="1"/>
</dbReference>
<keyword evidence="2" id="KW-0964">Secreted</keyword>
<evidence type="ECO:0000256" key="5">
    <source>
        <dbReference type="ARBA" id="ARBA00022737"/>
    </source>
</evidence>
<dbReference type="SUPFAM" id="SSF57196">
    <property type="entry name" value="EGF/Laminin"/>
    <property type="match status" value="1"/>
</dbReference>
<dbReference type="Gene3D" id="3.40.390.10">
    <property type="entry name" value="Collagenase (Catalytic Domain)"/>
    <property type="match status" value="1"/>
</dbReference>
<dbReference type="CDD" id="cd00054">
    <property type="entry name" value="EGF_CA"/>
    <property type="match status" value="2"/>
</dbReference>
<evidence type="ECO:0000256" key="8">
    <source>
        <dbReference type="ARBA" id="ARBA00023157"/>
    </source>
</evidence>
<dbReference type="InterPro" id="IPR024079">
    <property type="entry name" value="MetalloPept_cat_dom_sf"/>
</dbReference>
<dbReference type="Pfam" id="PF12662">
    <property type="entry name" value="cEGF"/>
    <property type="match status" value="1"/>
</dbReference>
<evidence type="ECO:0000256" key="1">
    <source>
        <dbReference type="ARBA" id="ARBA00004613"/>
    </source>
</evidence>
<keyword evidence="6 11" id="KW-0862">Zinc</keyword>
<evidence type="ECO:0000259" key="14">
    <source>
        <dbReference type="PROSITE" id="PS51864"/>
    </source>
</evidence>
<reference evidence="15 16" key="1">
    <citation type="submission" date="2021-04" db="EMBL/GenBank/DDBJ databases">
        <authorList>
            <person name="Bliznina A."/>
        </authorList>
    </citation>
    <scope>NUCLEOTIDE SEQUENCE [LARGE SCALE GENOMIC DNA]</scope>
</reference>
<evidence type="ECO:0000313" key="15">
    <source>
        <dbReference type="EMBL" id="CAG5104683.1"/>
    </source>
</evidence>
<keyword evidence="9" id="KW-0325">Glycoprotein</keyword>
<proteinExistence type="predicted"/>
<keyword evidence="12" id="KW-0645">Protease</keyword>
<feature type="binding site" evidence="11">
    <location>
        <position position="181"/>
    </location>
    <ligand>
        <name>Zn(2+)</name>
        <dbReference type="ChEBI" id="CHEBI:29105"/>
        <note>catalytic</note>
    </ligand>
</feature>
<evidence type="ECO:0000256" key="3">
    <source>
        <dbReference type="ARBA" id="ARBA00022536"/>
    </source>
</evidence>
<accession>A0ABN7SNG7</accession>
<dbReference type="Pfam" id="PF01400">
    <property type="entry name" value="Astacin"/>
    <property type="match status" value="1"/>
</dbReference>
<sequence length="643" mass="73366">MKLFTFLLRYSLGQFSSSVLHDDIFFEPCQARFLENHGWEIPAKLKSDGICSVSPDFLEIDLWDDHYDARNNKYVIPFYVSKGFENSTYLDEFENLFTGDSAIAEIRKQAQDFNENTCVKFVEISEADLSKYPTAFKIEENADPEFPCVAFLGKQANQTLRMRPDCPKKNDGTGVLHLFMHILGFNHESSRFDRDDFVGVNQKFSKTTEFFKIPKEYGALYDDYDFNSILHHPAYLDQEGLPNIYAPPRPSQLAPVNLHAPFSASDLLKIKLRYPCLATSECLRDPPPCGISSNLCENTPSGFTCICADGFELNNGTCEDINECVDPDFNTCANPADCRNIHGGFRCSRKKVDIVWLIDGTGPYKKYQNAAKSAFKEQVEFLLNLQETDEKYDSFEFRMGMTFFADRRFAQNEMISTTRRVYQADLALTDVNDYSFDKSYDDAFSKINSMYNGGDDQEDPLLGIIFTMTDPTIGWASDSIKQVHVFTDVDYHFEALSSDHPPLEKWTYQPSTLYTYYDRDLTNDFTFGFVRNLSSSVIDYSYRPEIAISQLYFNVADQFAQMEEIIVEAVEESLEIDNFIDFCAVNPDQCHPNASCENHETTVNCTCNEKFEGDGFYCSPINPCKNNPCDAATEKCLFTGPDE</sequence>
<evidence type="ECO:0000313" key="16">
    <source>
        <dbReference type="Proteomes" id="UP001158576"/>
    </source>
</evidence>
<dbReference type="Pfam" id="PF12947">
    <property type="entry name" value="EGF_3"/>
    <property type="match status" value="1"/>
</dbReference>
<feature type="binding site" evidence="11">
    <location>
        <position position="177"/>
    </location>
    <ligand>
        <name>Zn(2+)</name>
        <dbReference type="ChEBI" id="CHEBI:29105"/>
        <note>catalytic</note>
    </ligand>
</feature>
<evidence type="ECO:0000256" key="2">
    <source>
        <dbReference type="ARBA" id="ARBA00022525"/>
    </source>
</evidence>
<dbReference type="PROSITE" id="PS51864">
    <property type="entry name" value="ASTACIN"/>
    <property type="match status" value="1"/>
</dbReference>
<keyword evidence="5" id="KW-0677">Repeat</keyword>
<dbReference type="EMBL" id="OU015566">
    <property type="protein sequence ID" value="CAG5104683.1"/>
    <property type="molecule type" value="Genomic_DNA"/>
</dbReference>
<keyword evidence="8" id="KW-1015">Disulfide bond</keyword>
<feature type="domain" description="EGF-like" evidence="13">
    <location>
        <begin position="579"/>
        <end position="619"/>
    </location>
</feature>
<dbReference type="PROSITE" id="PS01187">
    <property type="entry name" value="EGF_CA"/>
    <property type="match status" value="1"/>
</dbReference>
<comment type="subcellular location">
    <subcellularLocation>
        <location evidence="1">Secreted</location>
    </subcellularLocation>
</comment>
<name>A0ABN7SNG7_OIKDI</name>
<dbReference type="PANTHER" id="PTHR10127:SF850">
    <property type="entry name" value="METALLOENDOPEPTIDASE"/>
    <property type="match status" value="1"/>
</dbReference>
<dbReference type="InterPro" id="IPR036465">
    <property type="entry name" value="vWFA_dom_sf"/>
</dbReference>